<dbReference type="Gene3D" id="3.20.20.60">
    <property type="entry name" value="Phosphoenolpyruvate-binding domains"/>
    <property type="match status" value="1"/>
</dbReference>
<evidence type="ECO:0000256" key="10">
    <source>
        <dbReference type="ARBA" id="ARBA00023128"/>
    </source>
</evidence>
<comment type="function">
    <text evidence="13">Catalyzes the reversible reaction in which hydroxymethyl group from 5,10-methylenetetrahydrofolate is transferred onto alpha-ketoisovalerate to form ketopantoate.</text>
</comment>
<evidence type="ECO:0000256" key="11">
    <source>
        <dbReference type="ARBA" id="ARBA00045681"/>
    </source>
</evidence>
<name>A0AAW0YVB7_9TREE</name>
<dbReference type="EMBL" id="JBCAWK010000010">
    <property type="protein sequence ID" value="KAK8847388.1"/>
    <property type="molecule type" value="Genomic_DNA"/>
</dbReference>
<dbReference type="Proteomes" id="UP001388673">
    <property type="component" value="Unassembled WGS sequence"/>
</dbReference>
<keyword evidence="16" id="KW-1185">Reference proteome</keyword>
<dbReference type="NCBIfam" id="TIGR00222">
    <property type="entry name" value="panB"/>
    <property type="match status" value="1"/>
</dbReference>
<dbReference type="GO" id="GO:0015940">
    <property type="term" value="P:pantothenate biosynthetic process"/>
    <property type="evidence" value="ECO:0007669"/>
    <property type="project" value="UniProtKB-KW"/>
</dbReference>
<evidence type="ECO:0000256" key="9">
    <source>
        <dbReference type="ARBA" id="ARBA00023014"/>
    </source>
</evidence>
<evidence type="ECO:0000313" key="15">
    <source>
        <dbReference type="EMBL" id="KAK8847388.1"/>
    </source>
</evidence>
<protein>
    <recommendedName>
        <fullName evidence="4 13">3-methyl-2-oxobutanoate hydroxymethyltransferase</fullName>
        <ecNumber evidence="4 13">2.1.2.11</ecNumber>
    </recommendedName>
</protein>
<evidence type="ECO:0000256" key="2">
    <source>
        <dbReference type="ARBA" id="ARBA00005033"/>
    </source>
</evidence>
<reference evidence="15 16" key="1">
    <citation type="journal article" date="2024" name="bioRxiv">
        <title>Comparative genomics of Cryptococcus and Kwoniella reveals pathogenesis evolution and contrasting karyotype dynamics via intercentromeric recombination or chromosome fusion.</title>
        <authorList>
            <person name="Coelho M.A."/>
            <person name="David-Palma M."/>
            <person name="Shea T."/>
            <person name="Bowers K."/>
            <person name="McGinley-Smith S."/>
            <person name="Mohammad A.W."/>
            <person name="Gnirke A."/>
            <person name="Yurkov A.M."/>
            <person name="Nowrousian M."/>
            <person name="Sun S."/>
            <person name="Cuomo C.A."/>
            <person name="Heitman J."/>
        </authorList>
    </citation>
    <scope>NUCLEOTIDE SEQUENCE [LARGE SCALE GENOMIC DNA]</scope>
    <source>
        <strain evidence="15 16">CBS 13917</strain>
    </source>
</reference>
<dbReference type="GO" id="GO:0051536">
    <property type="term" value="F:iron-sulfur cluster binding"/>
    <property type="evidence" value="ECO:0007669"/>
    <property type="project" value="UniProtKB-KW"/>
</dbReference>
<evidence type="ECO:0000256" key="5">
    <source>
        <dbReference type="ARBA" id="ARBA00022679"/>
    </source>
</evidence>
<dbReference type="AlphaFoldDB" id="A0AAW0YVB7"/>
<organism evidence="15 16">
    <name type="scientific">Kwoniella newhampshirensis</name>
    <dbReference type="NCBI Taxonomy" id="1651941"/>
    <lineage>
        <taxon>Eukaryota</taxon>
        <taxon>Fungi</taxon>
        <taxon>Dikarya</taxon>
        <taxon>Basidiomycota</taxon>
        <taxon>Agaricomycotina</taxon>
        <taxon>Tremellomycetes</taxon>
        <taxon>Tremellales</taxon>
        <taxon>Cryptococcaceae</taxon>
        <taxon>Kwoniella</taxon>
    </lineage>
</organism>
<dbReference type="InterPro" id="IPR015813">
    <property type="entry name" value="Pyrv/PenolPyrv_kinase-like_dom"/>
</dbReference>
<dbReference type="GO" id="GO:0005739">
    <property type="term" value="C:mitochondrion"/>
    <property type="evidence" value="ECO:0007669"/>
    <property type="project" value="UniProtKB-SubCell"/>
</dbReference>
<dbReference type="KEGG" id="kne:92182504"/>
<dbReference type="Pfam" id="PF02548">
    <property type="entry name" value="Pantoate_transf"/>
    <property type="match status" value="1"/>
</dbReference>
<accession>A0AAW0YVB7</accession>
<evidence type="ECO:0000256" key="12">
    <source>
        <dbReference type="ARBA" id="ARBA00049172"/>
    </source>
</evidence>
<keyword evidence="5 13" id="KW-0808">Transferase</keyword>
<keyword evidence="8" id="KW-0408">Iron</keyword>
<dbReference type="Pfam" id="PF09243">
    <property type="entry name" value="Rsm22"/>
    <property type="match status" value="2"/>
</dbReference>
<keyword evidence="13" id="KW-0566">Pantothenate biosynthesis</keyword>
<proteinExistence type="inferred from homology"/>
<evidence type="ECO:0000256" key="13">
    <source>
        <dbReference type="RuleBase" id="RU362100"/>
    </source>
</evidence>
<evidence type="ECO:0000256" key="14">
    <source>
        <dbReference type="SAM" id="MobiDB-lite"/>
    </source>
</evidence>
<comment type="subcellular location">
    <subcellularLocation>
        <location evidence="1">Mitochondrion</location>
    </subcellularLocation>
</comment>
<feature type="compositionally biased region" description="Basic and acidic residues" evidence="14">
    <location>
        <begin position="536"/>
        <end position="557"/>
    </location>
</feature>
<dbReference type="GO" id="GO:0006412">
    <property type="term" value="P:translation"/>
    <property type="evidence" value="ECO:0007669"/>
    <property type="project" value="InterPro"/>
</dbReference>
<feature type="region of interest" description="Disordered" evidence="14">
    <location>
        <begin position="532"/>
        <end position="557"/>
    </location>
</feature>
<sequence>MLPRPARLLRQHSLPHLIFTSPNSNVFANSNRTAFGPSIQSRYASSSSSSGQLIRKSAAPELDDSFRQLIKGDMNMGLGFASGSGSRGKGKGRVGPILPDIELAEEEEPSPYPETAKSNDGPSTHDLGLVIDQGPQNLSSSSNSTPSKKQYGLRNDDEDEMVGEQVYTRREERRSPAVVLGSKRLGAVVLPDEMKRGIQRQIDEHEDPRQIRLSYLSLPASSPRARDRDTKHDHRSGKSRKTFEGELAKAAGVLPGQYGVVRNVMEEMERRFGKGWLGDGEVVEFSGGLGPGIWATMDAMGALPSSGESPRAEKLNIQLVHSSRHGLDLAKKISEAAPDSAVDIQLSRKYTFTGHTPSLVLSTFQLSLLPTQPSQQTHLLDLLALESPYLVLIDRSTPEGWAAISRARTFILEQSTPENSLHVIAPCPHDGACPLASTDDICGFSQRLQRPSFVRKTKHSSRGEEDAGYCYLVVGRGERPSFTADAIQSEGLRRAGRIGGVGNEEAEKARLKTKGRSIIREIEGHEAILEVVSLHEPQESDDSRSSTESLDKDEIEGSLRQEAYSWPRMVAPPMKRSGHVTMDACCPDGNIQRLTFSKSHSKQGYHDARKSSWGDLFPHESKATPVIRTRGVRRLRKAEKEEDEGLVQEILAAGLEEELESEKDFLAGRLGTESDLDELERLGIKPPTAKVISGGVTHQGEDVTFWRSGDIGPFGQHGQKRQFSSAARPRRATAAYRSTPILRKRQMSVRPQARKSKVTLATLDAMSASKTPITVLTAYDYPTALLSESCGVDMVLVGDSLSQVALGHDSTTAITLDEMIHHAQAVTRGVTSAFVFADMPFGSFEVSLEYGVANVLRMIKEGGVDGVKIEGGLEILPLVKRLSEIGIPVMPHLGLQPQRATSLSGYLVQGRTARGSLEILETAEKMRDAGAFAVLLEAIPSGVARVITEQVRGLITIGIGAGKGTNGQVLVITDVLGVYADDQDVSPLDIEMSTSALTTSDLGSSVCSPNNTNALPHKPSTAPRFVRQFGSVGQEARRAVRAYVNAVREGSFPDTKESYGMKKEEWEEFQNMVKSSKGA</sequence>
<comment type="pathway">
    <text evidence="2 13">Cofactor biosynthesis; (R)-pantothenate biosynthesis; (R)-pantoate from 3-methyl-2-oxobutanoate: step 1/2.</text>
</comment>
<evidence type="ECO:0000256" key="6">
    <source>
        <dbReference type="ARBA" id="ARBA00022723"/>
    </source>
</evidence>
<evidence type="ECO:0000256" key="7">
    <source>
        <dbReference type="ARBA" id="ARBA00022946"/>
    </source>
</evidence>
<dbReference type="GO" id="GO:0000287">
    <property type="term" value="F:magnesium ion binding"/>
    <property type="evidence" value="ECO:0007669"/>
    <property type="project" value="TreeGrafter"/>
</dbReference>
<evidence type="ECO:0000256" key="4">
    <source>
        <dbReference type="ARBA" id="ARBA00012618"/>
    </source>
</evidence>
<dbReference type="GO" id="GO:0003864">
    <property type="term" value="F:3-methyl-2-oxobutanoate hydroxymethyltransferase activity"/>
    <property type="evidence" value="ECO:0007669"/>
    <property type="project" value="UniProtKB-EC"/>
</dbReference>
<evidence type="ECO:0000256" key="3">
    <source>
        <dbReference type="ARBA" id="ARBA00008676"/>
    </source>
</evidence>
<keyword evidence="10" id="KW-0496">Mitochondrion</keyword>
<gene>
    <name evidence="15" type="ORF">IAR55_005246</name>
</gene>
<keyword evidence="7" id="KW-0809">Transit peptide</keyword>
<comment type="similarity">
    <text evidence="3 13">Belongs to the PanB family.</text>
</comment>
<dbReference type="SUPFAM" id="SSF51621">
    <property type="entry name" value="Phosphoenolpyruvate/pyruvate domain"/>
    <property type="match status" value="2"/>
</dbReference>
<keyword evidence="6" id="KW-0479">Metal-binding</keyword>
<dbReference type="PANTHER" id="PTHR20881:SF0">
    <property type="entry name" value="3-METHYL-2-OXOBUTANOATE HYDROXYMETHYLTRANSFERASE"/>
    <property type="match status" value="1"/>
</dbReference>
<dbReference type="CDD" id="cd06557">
    <property type="entry name" value="KPHMT-like"/>
    <property type="match status" value="1"/>
</dbReference>
<evidence type="ECO:0000313" key="16">
    <source>
        <dbReference type="Proteomes" id="UP001388673"/>
    </source>
</evidence>
<dbReference type="InterPro" id="IPR015324">
    <property type="entry name" value="Ribosomal_Rsm22-like"/>
</dbReference>
<comment type="catalytic activity">
    <reaction evidence="12 13">
        <text>(6R)-5,10-methylene-5,6,7,8-tetrahydrofolate + 3-methyl-2-oxobutanoate + H2O = 2-dehydropantoate + (6S)-5,6,7,8-tetrahydrofolate</text>
        <dbReference type="Rhea" id="RHEA:11824"/>
        <dbReference type="ChEBI" id="CHEBI:11561"/>
        <dbReference type="ChEBI" id="CHEBI:11851"/>
        <dbReference type="ChEBI" id="CHEBI:15377"/>
        <dbReference type="ChEBI" id="CHEBI:15636"/>
        <dbReference type="ChEBI" id="CHEBI:57453"/>
        <dbReference type="EC" id="2.1.2.11"/>
    </reaction>
</comment>
<dbReference type="PANTHER" id="PTHR20881">
    <property type="entry name" value="3-METHYL-2-OXOBUTANOATE HYDROXYMETHYLTRANSFERASE"/>
    <property type="match status" value="1"/>
</dbReference>
<evidence type="ECO:0000256" key="1">
    <source>
        <dbReference type="ARBA" id="ARBA00004173"/>
    </source>
</evidence>
<feature type="region of interest" description="Disordered" evidence="14">
    <location>
        <begin position="217"/>
        <end position="240"/>
    </location>
</feature>
<dbReference type="HAMAP" id="MF_00156">
    <property type="entry name" value="PanB"/>
    <property type="match status" value="1"/>
</dbReference>
<dbReference type="InterPro" id="IPR003700">
    <property type="entry name" value="Pantoate_hydroxy_MeTrfase"/>
</dbReference>
<keyword evidence="9" id="KW-0411">Iron-sulfur</keyword>
<comment type="caution">
    <text evidence="15">The sequence shown here is derived from an EMBL/GenBank/DDBJ whole genome shotgun (WGS) entry which is preliminary data.</text>
</comment>
<evidence type="ECO:0000256" key="8">
    <source>
        <dbReference type="ARBA" id="ARBA00023004"/>
    </source>
</evidence>
<dbReference type="RefSeq" id="XP_066800906.1">
    <property type="nucleotide sequence ID" value="XM_066948338.1"/>
</dbReference>
<dbReference type="GeneID" id="92182504"/>
<feature type="region of interest" description="Disordered" evidence="14">
    <location>
        <begin position="106"/>
        <end position="159"/>
    </location>
</feature>
<dbReference type="EC" id="2.1.2.11" evidence="4 13"/>
<dbReference type="GO" id="GO:0008168">
    <property type="term" value="F:methyltransferase activity"/>
    <property type="evidence" value="ECO:0007669"/>
    <property type="project" value="InterPro"/>
</dbReference>
<dbReference type="FunFam" id="3.20.20.60:FF:000047">
    <property type="entry name" value="3-methyl-2-oxobutanoate hydroxymethyltransferase"/>
    <property type="match status" value="1"/>
</dbReference>
<comment type="function">
    <text evidence="11">Mitochondrial ribosome (mitoribosome) assembly factor. Binds at the interface of the head and body domains of the mitochondrial small ribosomal subunit (mt-SSU), occluding the mRNA channel and preventing compaction of the head domain towards the body. Probable inactive methyltransferase: retains the characteristic folding and ability to bind S-adenosyl-L-methionine, but it probably lost its methyltransferase activity.</text>
</comment>
<dbReference type="InterPro" id="IPR040442">
    <property type="entry name" value="Pyrv_kinase-like_dom_sf"/>
</dbReference>